<feature type="chain" id="PRO_5011640337" description="3-keto-disaccharide hydrolase domain-containing protein" evidence="1">
    <location>
        <begin position="20"/>
        <end position="381"/>
    </location>
</feature>
<evidence type="ECO:0000313" key="2">
    <source>
        <dbReference type="EMBL" id="SEQ34467.1"/>
    </source>
</evidence>
<protein>
    <recommendedName>
        <fullName evidence="4">3-keto-disaccharide hydrolase domain-containing protein</fullName>
    </recommendedName>
</protein>
<sequence>MKYLLALLALIFSLAPATAAPAELAEAQKKIPMKASAWELNGNKAAFITHLGVPTLHINDGGQDATGSNIITIKDLAFANGTIEYDAALADNTRFTSIHFRRKDAANSEHLYLRANAVDDPNVNSAVQYAAVLNGVNIWDLSNEYQSNATLRADGWNHIKIVVRDGQLLAYINDMTRPALYVPMMDGDWTSGSVGFDGNVYLANITVTPDATPGLAAGKGIDPVHNDARYLRNWQVTTPLDLPRGTEPTALPDEGTAWSAISAERLGMVNLSRKFGATPRGARRMVWLKTTITAKEALQRQLDFGFSDEVYVYLNGKPLYVDKNLFGTPGMKTPRGRCSIENSRISLPLSAGENELLIGLTNFFFGWGIVARLDDGGGLLY</sequence>
<dbReference type="RefSeq" id="WP_090167577.1">
    <property type="nucleotide sequence ID" value="NZ_FOFB01000008.1"/>
</dbReference>
<accession>A0A1H9F983</accession>
<dbReference type="InParanoid" id="A0A1H9F983"/>
<evidence type="ECO:0000313" key="3">
    <source>
        <dbReference type="Proteomes" id="UP000199021"/>
    </source>
</evidence>
<dbReference type="EMBL" id="FOFB01000008">
    <property type="protein sequence ID" value="SEQ34467.1"/>
    <property type="molecule type" value="Genomic_DNA"/>
</dbReference>
<proteinExistence type="predicted"/>
<dbReference type="Gene3D" id="2.60.120.560">
    <property type="entry name" value="Exo-inulinase, domain 1"/>
    <property type="match status" value="1"/>
</dbReference>
<dbReference type="OrthoDB" id="2634655at2"/>
<evidence type="ECO:0000256" key="1">
    <source>
        <dbReference type="SAM" id="SignalP"/>
    </source>
</evidence>
<dbReference type="AlphaFoldDB" id="A0A1H9F983"/>
<keyword evidence="3" id="KW-1185">Reference proteome</keyword>
<evidence type="ECO:0008006" key="4">
    <source>
        <dbReference type="Google" id="ProtNLM"/>
    </source>
</evidence>
<dbReference type="STRING" id="478744.SAMN05444359_108137"/>
<reference evidence="3" key="1">
    <citation type="submission" date="2016-10" db="EMBL/GenBank/DDBJ databases">
        <authorList>
            <person name="Varghese N."/>
            <person name="Submissions S."/>
        </authorList>
    </citation>
    <scope>NUCLEOTIDE SEQUENCE [LARGE SCALE GENOMIC DNA]</scope>
    <source>
        <strain evidence="3">DSM 24740</strain>
    </source>
</reference>
<feature type="signal peptide" evidence="1">
    <location>
        <begin position="1"/>
        <end position="19"/>
    </location>
</feature>
<gene>
    <name evidence="2" type="ORF">SAMN05444359_108137</name>
</gene>
<organism evidence="2 3">
    <name type="scientific">Neolewinella agarilytica</name>
    <dbReference type="NCBI Taxonomy" id="478744"/>
    <lineage>
        <taxon>Bacteria</taxon>
        <taxon>Pseudomonadati</taxon>
        <taxon>Bacteroidota</taxon>
        <taxon>Saprospiria</taxon>
        <taxon>Saprospirales</taxon>
        <taxon>Lewinellaceae</taxon>
        <taxon>Neolewinella</taxon>
    </lineage>
</organism>
<keyword evidence="1" id="KW-0732">Signal</keyword>
<dbReference type="Proteomes" id="UP000199021">
    <property type="component" value="Unassembled WGS sequence"/>
</dbReference>
<name>A0A1H9F983_9BACT</name>